<feature type="domain" description="SRCR" evidence="2">
    <location>
        <begin position="16"/>
        <end position="57"/>
    </location>
</feature>
<evidence type="ECO:0000313" key="4">
    <source>
        <dbReference type="Proteomes" id="UP000613740"/>
    </source>
</evidence>
<proteinExistence type="predicted"/>
<keyword evidence="4" id="KW-1185">Reference proteome</keyword>
<dbReference type="EMBL" id="JAEHOD010000003">
    <property type="protein sequence ID" value="KAG2453601.1"/>
    <property type="molecule type" value="Genomic_DNA"/>
</dbReference>
<sequence>MHGAAPPPRTPRLYDFELVNGSSPREGRLTVWSLWQYSVCDKAFNDTDAAALCRALGYPGGRAMCCAAYGEERFPRMAVLTVNPQACPPGSPSGCTPITNVTEAWNKVWQGPRAACAEVTIIDLTLPAAAAASGTAARAAADSYSGGGAYVSGFITSWFSPPLVTGPSGQPGLPWFTWDDLAGLDAAAAAAAADGALARASFNWLPAARGNSDCTWLFLTPPGSRLRLNVVYYNYLESRFVSSLNISTAPAEVGSIGSGSAGSGSGFGSASGSVSAVGELAAAAGGGRRQVASISGYPPDLSSYPYTSFWSEVRDQSFEIPHDIAA</sequence>
<protein>
    <recommendedName>
        <fullName evidence="2">SRCR domain-containing protein</fullName>
    </recommendedName>
</protein>
<keyword evidence="1" id="KW-1015">Disulfide bond</keyword>
<evidence type="ECO:0000313" key="3">
    <source>
        <dbReference type="EMBL" id="KAG2453601.1"/>
    </source>
</evidence>
<evidence type="ECO:0000256" key="1">
    <source>
        <dbReference type="ARBA" id="ARBA00023157"/>
    </source>
</evidence>
<dbReference type="Pfam" id="PF00530">
    <property type="entry name" value="SRCR"/>
    <property type="match status" value="1"/>
</dbReference>
<dbReference type="GO" id="GO:0016020">
    <property type="term" value="C:membrane"/>
    <property type="evidence" value="ECO:0007669"/>
    <property type="project" value="InterPro"/>
</dbReference>
<name>A0A835WVT9_9CHLO</name>
<dbReference type="InterPro" id="IPR001190">
    <property type="entry name" value="SRCR"/>
</dbReference>
<dbReference type="SUPFAM" id="SSF56487">
    <property type="entry name" value="SRCR-like"/>
    <property type="match status" value="1"/>
</dbReference>
<dbReference type="Proteomes" id="UP000613740">
    <property type="component" value="Unassembled WGS sequence"/>
</dbReference>
<reference evidence="3" key="1">
    <citation type="journal article" date="2020" name="bioRxiv">
        <title>Comparative genomics of Chlamydomonas.</title>
        <authorList>
            <person name="Craig R.J."/>
            <person name="Hasan A.R."/>
            <person name="Ness R.W."/>
            <person name="Keightley P.D."/>
        </authorList>
    </citation>
    <scope>NUCLEOTIDE SEQUENCE</scope>
    <source>
        <strain evidence="3">CCAP 11/173</strain>
    </source>
</reference>
<dbReference type="PROSITE" id="PS50287">
    <property type="entry name" value="SRCR_2"/>
    <property type="match status" value="1"/>
</dbReference>
<dbReference type="InterPro" id="IPR036772">
    <property type="entry name" value="SRCR-like_dom_sf"/>
</dbReference>
<evidence type="ECO:0000259" key="2">
    <source>
        <dbReference type="PROSITE" id="PS50287"/>
    </source>
</evidence>
<dbReference type="AlphaFoldDB" id="A0A835WVT9"/>
<dbReference type="Gene3D" id="3.10.250.10">
    <property type="entry name" value="SRCR-like domain"/>
    <property type="match status" value="1"/>
</dbReference>
<accession>A0A835WVT9</accession>
<organism evidence="3 4">
    <name type="scientific">Chlamydomonas schloesseri</name>
    <dbReference type="NCBI Taxonomy" id="2026947"/>
    <lineage>
        <taxon>Eukaryota</taxon>
        <taxon>Viridiplantae</taxon>
        <taxon>Chlorophyta</taxon>
        <taxon>core chlorophytes</taxon>
        <taxon>Chlorophyceae</taxon>
        <taxon>CS clade</taxon>
        <taxon>Chlamydomonadales</taxon>
        <taxon>Chlamydomonadaceae</taxon>
        <taxon>Chlamydomonas</taxon>
    </lineage>
</organism>
<gene>
    <name evidence="3" type="ORF">HYH02_001819</name>
</gene>
<comment type="caution">
    <text evidence="3">The sequence shown here is derived from an EMBL/GenBank/DDBJ whole genome shotgun (WGS) entry which is preliminary data.</text>
</comment>